<dbReference type="Gene3D" id="1.20.5.340">
    <property type="match status" value="1"/>
</dbReference>
<dbReference type="Gene3D" id="2.60.40.10">
    <property type="entry name" value="Immunoglobulins"/>
    <property type="match status" value="1"/>
</dbReference>
<evidence type="ECO:0000313" key="4">
    <source>
        <dbReference type="Proteomes" id="UP000825123"/>
    </source>
</evidence>
<evidence type="ECO:0000313" key="3">
    <source>
        <dbReference type="EMBL" id="BCU69312.1"/>
    </source>
</evidence>
<keyword evidence="4" id="KW-1185">Reference proteome</keyword>
<dbReference type="Proteomes" id="UP000825123">
    <property type="component" value="Chromosome"/>
</dbReference>
<dbReference type="InterPro" id="IPR013783">
    <property type="entry name" value="Ig-like_fold"/>
</dbReference>
<organism evidence="3 4">
    <name type="scientific">Stygiolobus caldivivus</name>
    <dbReference type="NCBI Taxonomy" id="2824673"/>
    <lineage>
        <taxon>Archaea</taxon>
        <taxon>Thermoproteota</taxon>
        <taxon>Thermoprotei</taxon>
        <taxon>Sulfolobales</taxon>
        <taxon>Sulfolobaceae</taxon>
        <taxon>Stygiolobus</taxon>
    </lineage>
</organism>
<keyword evidence="2" id="KW-0812">Transmembrane</keyword>
<keyword evidence="2" id="KW-0472">Membrane</keyword>
<keyword evidence="1" id="KW-0175">Coiled coil</keyword>
<keyword evidence="2" id="KW-1133">Transmembrane helix</keyword>
<name>A0A8D5U4W3_9CREN</name>
<dbReference type="RefSeq" id="WP_221289353.1">
    <property type="nucleotide sequence ID" value="NZ_AP024597.1"/>
</dbReference>
<sequence length="475" mass="50358">MNRSYLISILLMIAMVVSIPVFSASYTSGGITFYSPVANNEVYHSGQQLILNASTGEPNVPVTIYVEYNGKYVYVNPAAHTNAQGYIYADLGTFGTGSLTSPGTYTIIVSTSGTPPETGTINVVYIPAEATINVEVLNNQNLPVSGATVYLYNVTNGVHTLISQNTTNPSGVATFHVISYNFTQTFEVEASASGYVSSSANVSVIGNQTVNVVIHLYPAILTIVPLYVIQNNSIVDAGTMQSPLQSVVVTQGLPASMIVAVMFAGKPVTNATLSVSSALPSQIKIVSYSPITSGKYAGDYNITFVAAVENYTSVPYEVDLDINATYITYTQSSYVEVQAYYNALTYIHTTLTQLQNEINIVSQDVAALNKSITSLNTTLTSLSQSITTINNDINTLNTELKSVNQTATGLSGTVTKLQSEINSLNGTVGSLSSQVSSLNSKVDGILPLVYGGIIAGIIGLIVAIIAIILVYRKIS</sequence>
<feature type="transmembrane region" description="Helical" evidence="2">
    <location>
        <begin position="448"/>
        <end position="471"/>
    </location>
</feature>
<accession>A0A8D5U4W3</accession>
<dbReference type="EMBL" id="AP024597">
    <property type="protein sequence ID" value="BCU69312.1"/>
    <property type="molecule type" value="Genomic_DNA"/>
</dbReference>
<protein>
    <submittedName>
        <fullName evidence="3">Uncharacterized protein</fullName>
    </submittedName>
</protein>
<gene>
    <name evidence="3" type="ORF">KN1_06090</name>
</gene>
<proteinExistence type="predicted"/>
<evidence type="ECO:0000256" key="2">
    <source>
        <dbReference type="SAM" id="Phobius"/>
    </source>
</evidence>
<dbReference type="SUPFAM" id="SSF58100">
    <property type="entry name" value="Bacterial hemolysins"/>
    <property type="match status" value="1"/>
</dbReference>
<dbReference type="AlphaFoldDB" id="A0A8D5U4W3"/>
<dbReference type="KEGG" id="csty:KN1_06090"/>
<dbReference type="SUPFAM" id="SSF49478">
    <property type="entry name" value="Cna protein B-type domain"/>
    <property type="match status" value="1"/>
</dbReference>
<dbReference type="GeneID" id="66162366"/>
<reference evidence="3 4" key="1">
    <citation type="submission" date="2021-04" db="EMBL/GenBank/DDBJ databases">
        <title>Complete genome sequence of Stygiolobus sp. KN-1.</title>
        <authorList>
            <person name="Nakamura K."/>
            <person name="Sakai H."/>
            <person name="Kurosawa N."/>
        </authorList>
    </citation>
    <scope>NUCLEOTIDE SEQUENCE [LARGE SCALE GENOMIC DNA]</scope>
    <source>
        <strain evidence="3 4">KN-1</strain>
    </source>
</reference>
<evidence type="ECO:0000256" key="1">
    <source>
        <dbReference type="SAM" id="Coils"/>
    </source>
</evidence>
<feature type="coiled-coil region" evidence="1">
    <location>
        <begin position="351"/>
        <end position="406"/>
    </location>
</feature>